<dbReference type="AlphaFoldDB" id="A0A0E9XWC9"/>
<dbReference type="EMBL" id="GBXM01001555">
    <property type="protein sequence ID" value="JAI07023.1"/>
    <property type="molecule type" value="Transcribed_RNA"/>
</dbReference>
<evidence type="ECO:0000256" key="1">
    <source>
        <dbReference type="SAM" id="Phobius"/>
    </source>
</evidence>
<reference evidence="2" key="1">
    <citation type="submission" date="2014-11" db="EMBL/GenBank/DDBJ databases">
        <authorList>
            <person name="Amaro Gonzalez C."/>
        </authorList>
    </citation>
    <scope>NUCLEOTIDE SEQUENCE</scope>
</reference>
<organism evidence="2">
    <name type="scientific">Anguilla anguilla</name>
    <name type="common">European freshwater eel</name>
    <name type="synonym">Muraena anguilla</name>
    <dbReference type="NCBI Taxonomy" id="7936"/>
    <lineage>
        <taxon>Eukaryota</taxon>
        <taxon>Metazoa</taxon>
        <taxon>Chordata</taxon>
        <taxon>Craniata</taxon>
        <taxon>Vertebrata</taxon>
        <taxon>Euteleostomi</taxon>
        <taxon>Actinopterygii</taxon>
        <taxon>Neopterygii</taxon>
        <taxon>Teleostei</taxon>
        <taxon>Anguilliformes</taxon>
        <taxon>Anguillidae</taxon>
        <taxon>Anguilla</taxon>
    </lineage>
</organism>
<keyword evidence="1" id="KW-0472">Membrane</keyword>
<reference evidence="2" key="2">
    <citation type="journal article" date="2015" name="Fish Shellfish Immunol.">
        <title>Early steps in the European eel (Anguilla anguilla)-Vibrio vulnificus interaction in the gills: Role of the RtxA13 toxin.</title>
        <authorList>
            <person name="Callol A."/>
            <person name="Pajuelo D."/>
            <person name="Ebbesson L."/>
            <person name="Teles M."/>
            <person name="MacKenzie S."/>
            <person name="Amaro C."/>
        </authorList>
    </citation>
    <scope>NUCLEOTIDE SEQUENCE</scope>
</reference>
<evidence type="ECO:0000313" key="2">
    <source>
        <dbReference type="EMBL" id="JAI07023.1"/>
    </source>
</evidence>
<protein>
    <submittedName>
        <fullName evidence="2">Uncharacterized protein</fullName>
    </submittedName>
</protein>
<name>A0A0E9XWC9_ANGAN</name>
<keyword evidence="1" id="KW-1133">Transmembrane helix</keyword>
<feature type="transmembrane region" description="Helical" evidence="1">
    <location>
        <begin position="7"/>
        <end position="26"/>
    </location>
</feature>
<keyword evidence="1" id="KW-0812">Transmembrane</keyword>
<sequence length="50" mass="5888">MLIRDSYHYISTCVMFILISPSGYSFSPFSCYSDFFFPENNTCSQIHQVY</sequence>
<accession>A0A0E9XWC9</accession>
<proteinExistence type="predicted"/>